<dbReference type="InterPro" id="IPR023828">
    <property type="entry name" value="Peptidase_S8_Ser-AS"/>
</dbReference>
<evidence type="ECO:0000256" key="1">
    <source>
        <dbReference type="ARBA" id="ARBA00011073"/>
    </source>
</evidence>
<dbReference type="GO" id="GO:0006508">
    <property type="term" value="P:proteolysis"/>
    <property type="evidence" value="ECO:0007669"/>
    <property type="project" value="UniProtKB-KW"/>
</dbReference>
<dbReference type="PROSITE" id="PS00138">
    <property type="entry name" value="SUBTILASE_SER"/>
    <property type="match status" value="1"/>
</dbReference>
<evidence type="ECO:0000256" key="3">
    <source>
        <dbReference type="ARBA" id="ARBA00022801"/>
    </source>
</evidence>
<dbReference type="InterPro" id="IPR022398">
    <property type="entry name" value="Peptidase_S8_His-AS"/>
</dbReference>
<dbReference type="Proteomes" id="UP000885771">
    <property type="component" value="Unassembled WGS sequence"/>
</dbReference>
<dbReference type="PANTHER" id="PTHR43806">
    <property type="entry name" value="PEPTIDASE S8"/>
    <property type="match status" value="1"/>
</dbReference>
<comment type="caution">
    <text evidence="7">The sequence shown here is derived from an EMBL/GenBank/DDBJ whole genome shotgun (WGS) entry which is preliminary data.</text>
</comment>
<feature type="active site" description="Charge relay system" evidence="5">
    <location>
        <position position="224"/>
    </location>
</feature>
<sequence>MRSFFYLFSLAFILTAQNSYTFLDRQAIGADIFTRAHPDHDGRGVIIMVIDSGVDMSVPGLRDTPRDTVKVIDVRDFSGEGDIPLDPAESGRENNEEFLQAPDGRRLYGHGSFLALSADSLFYIGFFEEKQFINPQFADLNGNGRRDDSYGLAVFLDSSDVWRAVVDLDGDGNLHDEKVLRDYAQSRRPLKFRSPGRRPAPFGVALKVDMDEEKAFFHFDAGGHGTHVAGIAAGHNIGHMEGFDGIAPGAQIISLKIGDERLSGAATTGNSMRRAYEFIDEYARTHPEQPIVATMSYGIGAEEEGASVMEYQINDLIESHNNVYVCLSAGNEGPGLSSIGLPSTAEHALTVGAVNTARNARDNFAAHITTDKIFAFSSRGGETAKPDVVAPGSALSTVPPYDGYGIKSGTSMATPQAAGAMALLLSASGKNQPDMFMLKRALRYSARAIKGYALPDQGYGMIQVPAAWKLLQQMLHKPDPLIRGYAIRTFNPGYSPGSTAGYWRSAGLFPTIRKPQSFFVSPVFADSVTPEQKQEAMRAFRLKSSAPWLKTVQKNILLKQDNSAEISVYAEGLRKPGLYSARVEGYLSGGFFNASAARNRVFDFPLTVIIPHFAGRETDYRLRLTHSLDVGDVRRDFIRIPTGATSMALTLKPGDEQCRLSATLFDPAGHEIMGSLYLDGKRTTRAVKRLGGPQLEPGIYEITYYNAPGHTETARFSSTLAFGGLQSTPRVLRRFSLRDQDKPRATLKIVNRFSTVYRASIRGQLEGIQKKIRLRGHKGDYSQGFEITDRYKNVVFNLEMNKRDFNRLTDFVIRVKDIDDRILVNTAMTNAKMEVVFTPESSGAYTLELLPAFSDDNQDQWSMDIKQSFNYFKTIRIESSRETFYPDVNKTIDIRLQKMPQMAPEGYYLYGAVWLDSREMDALRTTIPIEIRTRIE</sequence>
<dbReference type="PROSITE" id="PS00137">
    <property type="entry name" value="SUBTILASE_HIS"/>
    <property type="match status" value="1"/>
</dbReference>
<evidence type="ECO:0000256" key="4">
    <source>
        <dbReference type="ARBA" id="ARBA00022825"/>
    </source>
</evidence>
<evidence type="ECO:0000256" key="2">
    <source>
        <dbReference type="ARBA" id="ARBA00022670"/>
    </source>
</evidence>
<proteinExistence type="inferred from homology"/>
<dbReference type="PRINTS" id="PR00723">
    <property type="entry name" value="SUBTILISIN"/>
</dbReference>
<keyword evidence="2 5" id="KW-0645">Protease</keyword>
<dbReference type="InterPro" id="IPR046940">
    <property type="entry name" value="TPPII_Ig-like_sf"/>
</dbReference>
<evidence type="ECO:0000313" key="7">
    <source>
        <dbReference type="EMBL" id="HHM02270.1"/>
    </source>
</evidence>
<evidence type="ECO:0000256" key="5">
    <source>
        <dbReference type="PROSITE-ProRule" id="PRU01240"/>
    </source>
</evidence>
<dbReference type="PANTHER" id="PTHR43806:SF11">
    <property type="entry name" value="CEREVISIN-RELATED"/>
    <property type="match status" value="1"/>
</dbReference>
<feature type="domain" description="Peptidase S8/S53" evidence="6">
    <location>
        <begin position="42"/>
        <end position="460"/>
    </location>
</feature>
<accession>A0A7V5RQ08</accession>
<organism evidence="7">
    <name type="scientific">Caldithrix abyssi</name>
    <dbReference type="NCBI Taxonomy" id="187145"/>
    <lineage>
        <taxon>Bacteria</taxon>
        <taxon>Pseudomonadati</taxon>
        <taxon>Calditrichota</taxon>
        <taxon>Calditrichia</taxon>
        <taxon>Calditrichales</taxon>
        <taxon>Calditrichaceae</taxon>
        <taxon>Caldithrix</taxon>
    </lineage>
</organism>
<evidence type="ECO:0000259" key="6">
    <source>
        <dbReference type="Pfam" id="PF00082"/>
    </source>
</evidence>
<feature type="active site" description="Charge relay system" evidence="5">
    <location>
        <position position="51"/>
    </location>
</feature>
<dbReference type="AlphaFoldDB" id="A0A7V5RQ08"/>
<dbReference type="EMBL" id="DRLI01000172">
    <property type="protein sequence ID" value="HHM02270.1"/>
    <property type="molecule type" value="Genomic_DNA"/>
</dbReference>
<name>A0A7V5RQ08_CALAY</name>
<dbReference type="PROSITE" id="PS51892">
    <property type="entry name" value="SUBTILASE"/>
    <property type="match status" value="1"/>
</dbReference>
<dbReference type="InterPro" id="IPR050131">
    <property type="entry name" value="Peptidase_S8_subtilisin-like"/>
</dbReference>
<gene>
    <name evidence="7" type="ORF">ENJ15_04600</name>
</gene>
<dbReference type="InterPro" id="IPR036852">
    <property type="entry name" value="Peptidase_S8/S53_dom_sf"/>
</dbReference>
<dbReference type="Gene3D" id="3.40.50.200">
    <property type="entry name" value="Peptidase S8/S53 domain"/>
    <property type="match status" value="2"/>
</dbReference>
<keyword evidence="3 5" id="KW-0378">Hydrolase</keyword>
<reference evidence="7" key="1">
    <citation type="journal article" date="2020" name="mSystems">
        <title>Genome- and Community-Level Interaction Insights into Carbon Utilization and Element Cycling Functions of Hydrothermarchaeota in Hydrothermal Sediment.</title>
        <authorList>
            <person name="Zhou Z."/>
            <person name="Liu Y."/>
            <person name="Xu W."/>
            <person name="Pan J."/>
            <person name="Luo Z.H."/>
            <person name="Li M."/>
        </authorList>
    </citation>
    <scope>NUCLEOTIDE SEQUENCE [LARGE SCALE GENOMIC DNA]</scope>
    <source>
        <strain evidence="7">HyVt-460</strain>
    </source>
</reference>
<comment type="similarity">
    <text evidence="1 5">Belongs to the peptidase S8 family.</text>
</comment>
<dbReference type="GO" id="GO:0004252">
    <property type="term" value="F:serine-type endopeptidase activity"/>
    <property type="evidence" value="ECO:0007669"/>
    <property type="project" value="UniProtKB-UniRule"/>
</dbReference>
<feature type="active site" description="Charge relay system" evidence="5">
    <location>
        <position position="411"/>
    </location>
</feature>
<protein>
    <recommendedName>
        <fullName evidence="6">Peptidase S8/S53 domain-containing protein</fullName>
    </recommendedName>
</protein>
<dbReference type="Pfam" id="PF00082">
    <property type="entry name" value="Peptidase_S8"/>
    <property type="match status" value="1"/>
</dbReference>
<dbReference type="InterPro" id="IPR015500">
    <property type="entry name" value="Peptidase_S8_subtilisin-rel"/>
</dbReference>
<dbReference type="InterPro" id="IPR000209">
    <property type="entry name" value="Peptidase_S8/S53_dom"/>
</dbReference>
<dbReference type="Gene3D" id="2.60.40.3170">
    <property type="match status" value="1"/>
</dbReference>
<dbReference type="SUPFAM" id="SSF52743">
    <property type="entry name" value="Subtilisin-like"/>
    <property type="match status" value="1"/>
</dbReference>
<keyword evidence="4 5" id="KW-0720">Serine protease</keyword>